<dbReference type="EMBL" id="SNRX01000007">
    <property type="protein sequence ID" value="KAA6302450.1"/>
    <property type="molecule type" value="Genomic_DNA"/>
</dbReference>
<feature type="transmembrane region" description="Helical" evidence="1">
    <location>
        <begin position="9"/>
        <end position="27"/>
    </location>
</feature>
<feature type="transmembrane region" description="Helical" evidence="1">
    <location>
        <begin position="86"/>
        <end position="103"/>
    </location>
</feature>
<proteinExistence type="predicted"/>
<dbReference type="AlphaFoldDB" id="A0A5M8P2E7"/>
<evidence type="ECO:0000313" key="3">
    <source>
        <dbReference type="Proteomes" id="UP000324575"/>
    </source>
</evidence>
<reference evidence="2 3" key="1">
    <citation type="submission" date="2019-03" db="EMBL/GenBank/DDBJ databases">
        <title>Single cell metagenomics reveals metabolic interactions within the superorganism composed of flagellate Streblomastix strix and complex community of Bacteroidetes bacteria on its surface.</title>
        <authorList>
            <person name="Treitli S.C."/>
            <person name="Kolisko M."/>
            <person name="Husnik F."/>
            <person name="Keeling P."/>
            <person name="Hampl V."/>
        </authorList>
    </citation>
    <scope>NUCLEOTIDE SEQUENCE [LARGE SCALE GENOMIC DNA]</scope>
    <source>
        <strain evidence="2">St1</strain>
    </source>
</reference>
<accession>A0A5M8P2E7</accession>
<protein>
    <submittedName>
        <fullName evidence="2">Uncharacterized protein</fullName>
    </submittedName>
</protein>
<name>A0A5M8P2E7_9BACT</name>
<dbReference type="Proteomes" id="UP000324575">
    <property type="component" value="Unassembled WGS sequence"/>
</dbReference>
<keyword evidence="1" id="KW-0472">Membrane</keyword>
<keyword evidence="1" id="KW-1133">Transmembrane helix</keyword>
<evidence type="ECO:0000313" key="2">
    <source>
        <dbReference type="EMBL" id="KAA6302450.1"/>
    </source>
</evidence>
<feature type="transmembrane region" description="Helical" evidence="1">
    <location>
        <begin position="63"/>
        <end position="80"/>
    </location>
</feature>
<organism evidence="2 3">
    <name type="scientific">Candidatus Ordinivivax streblomastigis</name>
    <dbReference type="NCBI Taxonomy" id="2540710"/>
    <lineage>
        <taxon>Bacteria</taxon>
        <taxon>Pseudomonadati</taxon>
        <taxon>Bacteroidota</taxon>
        <taxon>Bacteroidia</taxon>
        <taxon>Bacteroidales</taxon>
        <taxon>Candidatus Ordinivivax</taxon>
    </lineage>
</organism>
<comment type="caution">
    <text evidence="2">The sequence shown here is derived from an EMBL/GenBank/DDBJ whole genome shotgun (WGS) entry which is preliminary data.</text>
</comment>
<sequence>MNSKVKDYLFYFFSALLLLSAVLHINGWSFTPYIYAFASLGLATLFLANPYKGDNFRLKRLNIQRAIAALMLPVSAWLLYKKMNEWVVCLLVSAILQTYVIFIHDYEEKKKNHGDNQQSE</sequence>
<gene>
    <name evidence="2" type="ORF">EZS26_001282</name>
</gene>
<feature type="transmembrane region" description="Helical" evidence="1">
    <location>
        <begin position="33"/>
        <end position="51"/>
    </location>
</feature>
<evidence type="ECO:0000256" key="1">
    <source>
        <dbReference type="SAM" id="Phobius"/>
    </source>
</evidence>
<keyword evidence="1" id="KW-0812">Transmembrane</keyword>